<dbReference type="AlphaFoldDB" id="F3FJR2"/>
<dbReference type="HOGENOM" id="CLU_033450_1_0_6"/>
<keyword evidence="3" id="KW-0456">Lyase</keyword>
<dbReference type="PATRIC" id="fig|629262.5.peg.2696"/>
<feature type="domain" description="L-tryptophan decarboxylase PsiD-like" evidence="5">
    <location>
        <begin position="42"/>
        <end position="165"/>
    </location>
</feature>
<proteinExistence type="predicted"/>
<reference evidence="6 7" key="1">
    <citation type="journal article" date="2011" name="PLoS Pathog.">
        <title>Dynamic evolution of pathogenicity revealed by sequencing and comparative genomics of 19 Pseudomonas syringae isolates.</title>
        <authorList>
            <person name="Baltrus D.A."/>
            <person name="Nishimura M.T."/>
            <person name="Romanchuk A."/>
            <person name="Chang J.H."/>
            <person name="Mukhtar M.S."/>
            <person name="Cherkis K."/>
            <person name="Roach J."/>
            <person name="Grant S.R."/>
            <person name="Jones C.D."/>
            <person name="Dangl J.L."/>
        </authorList>
    </citation>
    <scope>NUCLEOTIDE SEQUENCE [LARGE SCALE GENOMIC DNA]</scope>
    <source>
        <strain evidence="7">M301072PT</strain>
    </source>
</reference>
<evidence type="ECO:0000256" key="4">
    <source>
        <dbReference type="ARBA" id="ARBA00023317"/>
    </source>
</evidence>
<protein>
    <submittedName>
        <fullName evidence="6">Phosphatidylserine decarboxylase-related protein</fullName>
    </submittedName>
</protein>
<evidence type="ECO:0000256" key="3">
    <source>
        <dbReference type="ARBA" id="ARBA00023239"/>
    </source>
</evidence>
<evidence type="ECO:0000259" key="5">
    <source>
        <dbReference type="Pfam" id="PF12588"/>
    </source>
</evidence>
<dbReference type="Pfam" id="PF02666">
    <property type="entry name" value="PS_Dcarbxylase"/>
    <property type="match status" value="1"/>
</dbReference>
<dbReference type="Pfam" id="PF12588">
    <property type="entry name" value="PSDC"/>
    <property type="match status" value="1"/>
</dbReference>
<dbReference type="EMBL" id="AEAH01000764">
    <property type="protein sequence ID" value="EGH30448.1"/>
    <property type="molecule type" value="Genomic_DNA"/>
</dbReference>
<dbReference type="GO" id="GO:0004609">
    <property type="term" value="F:phosphatidylserine decarboxylase activity"/>
    <property type="evidence" value="ECO:0007669"/>
    <property type="project" value="InterPro"/>
</dbReference>
<dbReference type="PANTHER" id="PTHR10067:SF9">
    <property type="entry name" value="PHOSPHATIDYLSERINE DECARBOXYLASE FAMILY PROTEIN (AFU_ORTHOLOGUE AFUA_7G01730)"/>
    <property type="match status" value="1"/>
</dbReference>
<name>F3FJR2_PSESX</name>
<keyword evidence="1" id="KW-0210">Decarboxylase</keyword>
<organism evidence="6 7">
    <name type="scientific">Pseudomonas syringae pv. japonica str. M301072</name>
    <dbReference type="NCBI Taxonomy" id="629262"/>
    <lineage>
        <taxon>Bacteria</taxon>
        <taxon>Pseudomonadati</taxon>
        <taxon>Pseudomonadota</taxon>
        <taxon>Gammaproteobacteria</taxon>
        <taxon>Pseudomonadales</taxon>
        <taxon>Pseudomonadaceae</taxon>
        <taxon>Pseudomonas</taxon>
        <taxon>Pseudomonas syringae</taxon>
    </lineage>
</organism>
<sequence>MSNTVLIPGHLPQVRIQVNTFLTDIKEELSDTPSGSEGWSVPVQALEDLLAQDPIIRMYVSDMFMQVPEEHRVVSCVSELLVALELISTRAPVYSSDPARGNFFPVSTLFVYMMMTPAGQAVFRIKAFNDCIRVILKSWCIYLDSPQSRDVLHTGDTGWLSPSSCARHNMDEYLIPDRSDPHWGFDSFNAFFHRKIKPECRPVSEPGNTKAIVSANDGTLYKVAHGVKDTDQFWIKSQPYSLEHMMAGDPLAHLFQGGTVFQSFLDGRNYHRFQSPIAGTIKKVVKIEGLMFSNAESAGEDLTAGTYSQAYMTCVNTRCLVFVESTDPDLGTICLIAVGLSEVSSISASVDVGQCVEKGDELGYFSYGGSSICLLFQAGKIREFTIDINDTGTQVGTRGAVLRAGQKIASC</sequence>
<dbReference type="GO" id="GO:0006646">
    <property type="term" value="P:phosphatidylethanolamine biosynthetic process"/>
    <property type="evidence" value="ECO:0007669"/>
    <property type="project" value="TreeGrafter"/>
</dbReference>
<evidence type="ECO:0000313" key="7">
    <source>
        <dbReference type="Proteomes" id="UP000004471"/>
    </source>
</evidence>
<dbReference type="InterPro" id="IPR022237">
    <property type="entry name" value="PsiD-like"/>
</dbReference>
<evidence type="ECO:0000256" key="1">
    <source>
        <dbReference type="ARBA" id="ARBA00022793"/>
    </source>
</evidence>
<evidence type="ECO:0000256" key="2">
    <source>
        <dbReference type="ARBA" id="ARBA00023145"/>
    </source>
</evidence>
<dbReference type="InterPro" id="IPR003817">
    <property type="entry name" value="PS_Dcarbxylase"/>
</dbReference>
<evidence type="ECO:0000313" key="6">
    <source>
        <dbReference type="EMBL" id="EGH30448.1"/>
    </source>
</evidence>
<dbReference type="Proteomes" id="UP000004471">
    <property type="component" value="Unassembled WGS sequence"/>
</dbReference>
<comment type="caution">
    <text evidence="6">The sequence shown here is derived from an EMBL/GenBank/DDBJ whole genome shotgun (WGS) entry which is preliminary data.</text>
</comment>
<keyword evidence="2" id="KW-0865">Zymogen</keyword>
<gene>
    <name evidence="6" type="ORF">PSYJA_16307</name>
</gene>
<keyword evidence="4" id="KW-0670">Pyruvate</keyword>
<accession>F3FJR2</accession>
<dbReference type="PANTHER" id="PTHR10067">
    <property type="entry name" value="PHOSPHATIDYLSERINE DECARBOXYLASE"/>
    <property type="match status" value="1"/>
</dbReference>